<gene>
    <name evidence="1" type="ORF">AAFH49_16845</name>
</gene>
<dbReference type="EMBL" id="JBCEVZ010000050">
    <property type="protein sequence ID" value="MEL5995884.1"/>
    <property type="molecule type" value="Genomic_DNA"/>
</dbReference>
<comment type="caution">
    <text evidence="1">The sequence shown here is derived from an EMBL/GenBank/DDBJ whole genome shotgun (WGS) entry which is preliminary data.</text>
</comment>
<name>A0ABU9M0P7_9BACT</name>
<proteinExistence type="predicted"/>
<organism evidence="1 2">
    <name type="scientific">Hymenobacter segetis</name>
    <dbReference type="NCBI Taxonomy" id="2025509"/>
    <lineage>
        <taxon>Bacteria</taxon>
        <taxon>Pseudomonadati</taxon>
        <taxon>Bacteroidota</taxon>
        <taxon>Cytophagia</taxon>
        <taxon>Cytophagales</taxon>
        <taxon>Hymenobacteraceae</taxon>
        <taxon>Hymenobacter</taxon>
    </lineage>
</organism>
<evidence type="ECO:0000313" key="1">
    <source>
        <dbReference type="EMBL" id="MEL5995884.1"/>
    </source>
</evidence>
<dbReference type="Proteomes" id="UP001479606">
    <property type="component" value="Unassembled WGS sequence"/>
</dbReference>
<dbReference type="RefSeq" id="WP_342300001.1">
    <property type="nucleotide sequence ID" value="NZ_JBCEVZ010000050.1"/>
</dbReference>
<protein>
    <submittedName>
        <fullName evidence="1">Uncharacterized protein</fullName>
    </submittedName>
</protein>
<sequence>MKSNVLSPQTIPALPGCFHVEVRGKSGVFTGVAFGGNYLVKVLSAIPDSFTPIPLALSAIPDSFTPIPLALSAIPDKAKGMAETSVYPENSLSAIPDKAKGMAEMSVYPKNSLSAIGETLSGMADKLSPMADKAKGMAEMKNTWPPGYSTTRRRVAVLLPAATRTA</sequence>
<accession>A0ABU9M0P7</accession>
<reference evidence="1 2" key="1">
    <citation type="journal article" date="2018" name="Arch. Microbiol.">
        <title>Hymenobacter segetis sp. nov., isolated from soil.</title>
        <authorList>
            <person name="Ten L.N."/>
            <person name="Lim S.J."/>
            <person name="Kim B.O."/>
            <person name="Kang I.K."/>
            <person name="Jung H.Y."/>
        </authorList>
    </citation>
    <scope>NUCLEOTIDE SEQUENCE [LARGE SCALE GENOMIC DNA]</scope>
    <source>
        <strain evidence="1 2">S7-3-11</strain>
    </source>
</reference>
<keyword evidence="2" id="KW-1185">Reference proteome</keyword>
<evidence type="ECO:0000313" key="2">
    <source>
        <dbReference type="Proteomes" id="UP001479606"/>
    </source>
</evidence>